<dbReference type="PANTHER" id="PTHR43130:SF2">
    <property type="entry name" value="DJ-1_PFPI DOMAIN-CONTAINING PROTEIN"/>
    <property type="match status" value="1"/>
</dbReference>
<sequence>MMQVAIPVFPRFTALDAVGPYEVLQRIPSIDVVFIGHQRGEVRTENGMLGVTCDATFDEVDAPDVVAFPGGIGTRGLLEDETIRGWLQAVHPHTRFTPSVCTGALLLAAAGLLDGLTATTHWRAAELLNGLGARYVPQRVVEHLPQRIITAAGVSSGIDMGLRLVELLVDREAAQATQLLIEYDPEPPFDAGSLAKADEGVRARAIEFLDSRK</sequence>
<evidence type="ECO:0000313" key="3">
    <source>
        <dbReference type="Proteomes" id="UP000218067"/>
    </source>
</evidence>
<dbReference type="Proteomes" id="UP000218067">
    <property type="component" value="Chromosome"/>
</dbReference>
<gene>
    <name evidence="2" type="ORF">SHTP_0070</name>
</gene>
<dbReference type="InterPro" id="IPR002818">
    <property type="entry name" value="DJ-1/PfpI"/>
</dbReference>
<proteinExistence type="predicted"/>
<evidence type="ECO:0000313" key="2">
    <source>
        <dbReference type="EMBL" id="BAV39483.1"/>
    </source>
</evidence>
<name>A0A1B4XXF6_MYCUL</name>
<dbReference type="Gene3D" id="3.40.50.880">
    <property type="match status" value="1"/>
</dbReference>
<dbReference type="EMBL" id="AP017624">
    <property type="protein sequence ID" value="BAV39483.1"/>
    <property type="molecule type" value="Genomic_DNA"/>
</dbReference>
<accession>A0A1B4XXF6</accession>
<dbReference type="Pfam" id="PF01965">
    <property type="entry name" value="DJ-1_PfpI"/>
    <property type="match status" value="1"/>
</dbReference>
<dbReference type="InterPro" id="IPR029062">
    <property type="entry name" value="Class_I_gatase-like"/>
</dbReference>
<reference evidence="2 3" key="1">
    <citation type="submission" date="2016-08" db="EMBL/GenBank/DDBJ databases">
        <title>Complete genome sequence of Mycobacterium shinshuense, a subspecies of M. ulcerans.</title>
        <authorList>
            <person name="Yoshida M."/>
            <person name="Ogura Y."/>
            <person name="Hayashi T."/>
            <person name="Hoshino Y."/>
        </authorList>
    </citation>
    <scope>NUCLEOTIDE SEQUENCE [LARGE SCALE GENOMIC DNA]</scope>
    <source>
        <strain evidence="3">ATCC 33728</strain>
    </source>
</reference>
<evidence type="ECO:0000259" key="1">
    <source>
        <dbReference type="Pfam" id="PF01965"/>
    </source>
</evidence>
<dbReference type="InterPro" id="IPR052158">
    <property type="entry name" value="INH-QAR"/>
</dbReference>
<organism evidence="2 3">
    <name type="scientific">Mycobacterium ulcerans subsp. shinshuense</name>
    <dbReference type="NCBI Taxonomy" id="1124626"/>
    <lineage>
        <taxon>Bacteria</taxon>
        <taxon>Bacillati</taxon>
        <taxon>Actinomycetota</taxon>
        <taxon>Actinomycetes</taxon>
        <taxon>Mycobacteriales</taxon>
        <taxon>Mycobacteriaceae</taxon>
        <taxon>Mycobacterium</taxon>
        <taxon>Mycobacterium ulcerans group</taxon>
    </lineage>
</organism>
<protein>
    <submittedName>
        <fullName evidence="2">Transcriptional regulatory protein</fullName>
    </submittedName>
</protein>
<feature type="domain" description="DJ-1/PfpI" evidence="1">
    <location>
        <begin position="3"/>
        <end position="166"/>
    </location>
</feature>
<dbReference type="CDD" id="cd03139">
    <property type="entry name" value="GATase1_PfpI_2"/>
    <property type="match status" value="1"/>
</dbReference>
<dbReference type="SUPFAM" id="SSF52317">
    <property type="entry name" value="Class I glutamine amidotransferase-like"/>
    <property type="match status" value="1"/>
</dbReference>
<dbReference type="PANTHER" id="PTHR43130">
    <property type="entry name" value="ARAC-FAMILY TRANSCRIPTIONAL REGULATOR"/>
    <property type="match status" value="1"/>
</dbReference>
<dbReference type="AlphaFoldDB" id="A0A1B4XXF6"/>
<dbReference type="GO" id="GO:0006355">
    <property type="term" value="P:regulation of DNA-templated transcription"/>
    <property type="evidence" value="ECO:0007669"/>
    <property type="project" value="TreeGrafter"/>
</dbReference>